<evidence type="ECO:0000313" key="3">
    <source>
        <dbReference type="Proteomes" id="UP000324222"/>
    </source>
</evidence>
<accession>A0A5B7HWC0</accession>
<keyword evidence="1" id="KW-1133">Transmembrane helix</keyword>
<name>A0A5B7HWC0_PORTR</name>
<evidence type="ECO:0000313" key="2">
    <source>
        <dbReference type="EMBL" id="MPC74165.1"/>
    </source>
</evidence>
<keyword evidence="3" id="KW-1185">Reference proteome</keyword>
<keyword evidence="1" id="KW-0472">Membrane</keyword>
<dbReference type="AlphaFoldDB" id="A0A5B7HWC0"/>
<keyword evidence="1" id="KW-0812">Transmembrane</keyword>
<evidence type="ECO:0000256" key="1">
    <source>
        <dbReference type="SAM" id="Phobius"/>
    </source>
</evidence>
<comment type="caution">
    <text evidence="2">The sequence shown here is derived from an EMBL/GenBank/DDBJ whole genome shotgun (WGS) entry which is preliminary data.</text>
</comment>
<organism evidence="2 3">
    <name type="scientific">Portunus trituberculatus</name>
    <name type="common">Swimming crab</name>
    <name type="synonym">Neptunus trituberculatus</name>
    <dbReference type="NCBI Taxonomy" id="210409"/>
    <lineage>
        <taxon>Eukaryota</taxon>
        <taxon>Metazoa</taxon>
        <taxon>Ecdysozoa</taxon>
        <taxon>Arthropoda</taxon>
        <taxon>Crustacea</taxon>
        <taxon>Multicrustacea</taxon>
        <taxon>Malacostraca</taxon>
        <taxon>Eumalacostraca</taxon>
        <taxon>Eucarida</taxon>
        <taxon>Decapoda</taxon>
        <taxon>Pleocyemata</taxon>
        <taxon>Brachyura</taxon>
        <taxon>Eubrachyura</taxon>
        <taxon>Portunoidea</taxon>
        <taxon>Portunidae</taxon>
        <taxon>Portuninae</taxon>
        <taxon>Portunus</taxon>
    </lineage>
</organism>
<feature type="transmembrane region" description="Helical" evidence="1">
    <location>
        <begin position="65"/>
        <end position="87"/>
    </location>
</feature>
<reference evidence="2 3" key="1">
    <citation type="submission" date="2019-05" db="EMBL/GenBank/DDBJ databases">
        <title>Another draft genome of Portunus trituberculatus and its Hox gene families provides insights of decapod evolution.</title>
        <authorList>
            <person name="Jeong J.-H."/>
            <person name="Song I."/>
            <person name="Kim S."/>
            <person name="Choi T."/>
            <person name="Kim D."/>
            <person name="Ryu S."/>
            <person name="Kim W."/>
        </authorList>
    </citation>
    <scope>NUCLEOTIDE SEQUENCE [LARGE SCALE GENOMIC DNA]</scope>
    <source>
        <tissue evidence="2">Muscle</tissue>
    </source>
</reference>
<sequence>MMQLTANLTPMIGKLVVAAVARDLRLAAAARSRRGEGIVTRRPSATWRATYGGRERERQTTSLRLLLVTSVVGGVASLSFVRFFSFLCCVRSFLLLSPFPLCPTYFCSFLSFLSYCSSSPFAPPILHFAYPSSPCIIIFHPATTQFSSFISFSF</sequence>
<protein>
    <recommendedName>
        <fullName evidence="4">Transmembrane protein</fullName>
    </recommendedName>
</protein>
<dbReference type="Proteomes" id="UP000324222">
    <property type="component" value="Unassembled WGS sequence"/>
</dbReference>
<gene>
    <name evidence="2" type="ORF">E2C01_068515</name>
</gene>
<dbReference type="EMBL" id="VSRR010038374">
    <property type="protein sequence ID" value="MPC74165.1"/>
    <property type="molecule type" value="Genomic_DNA"/>
</dbReference>
<proteinExistence type="predicted"/>
<evidence type="ECO:0008006" key="4">
    <source>
        <dbReference type="Google" id="ProtNLM"/>
    </source>
</evidence>